<evidence type="ECO:0000313" key="2">
    <source>
        <dbReference type="EMBL" id="MFD1184925.1"/>
    </source>
</evidence>
<evidence type="ECO:0000256" key="1">
    <source>
        <dbReference type="SAM" id="Phobius"/>
    </source>
</evidence>
<dbReference type="EMBL" id="JBHTLD010000007">
    <property type="protein sequence ID" value="MFD1184925.1"/>
    <property type="molecule type" value="Genomic_DNA"/>
</dbReference>
<dbReference type="RefSeq" id="WP_377522442.1">
    <property type="nucleotide sequence ID" value="NZ_JBHTLD010000007.1"/>
</dbReference>
<organism evidence="2 3">
    <name type="scientific">Pontibacter rugosus</name>
    <dbReference type="NCBI Taxonomy" id="1745966"/>
    <lineage>
        <taxon>Bacteria</taxon>
        <taxon>Pseudomonadati</taxon>
        <taxon>Bacteroidota</taxon>
        <taxon>Cytophagia</taxon>
        <taxon>Cytophagales</taxon>
        <taxon>Hymenobacteraceae</taxon>
        <taxon>Pontibacter</taxon>
    </lineage>
</organism>
<proteinExistence type="predicted"/>
<keyword evidence="1" id="KW-0812">Transmembrane</keyword>
<keyword evidence="1" id="KW-0472">Membrane</keyword>
<reference evidence="3" key="1">
    <citation type="journal article" date="2019" name="Int. J. Syst. Evol. Microbiol.">
        <title>The Global Catalogue of Microorganisms (GCM) 10K type strain sequencing project: providing services to taxonomists for standard genome sequencing and annotation.</title>
        <authorList>
            <consortium name="The Broad Institute Genomics Platform"/>
            <consortium name="The Broad Institute Genome Sequencing Center for Infectious Disease"/>
            <person name="Wu L."/>
            <person name="Ma J."/>
        </authorList>
    </citation>
    <scope>NUCLEOTIDE SEQUENCE [LARGE SCALE GENOMIC DNA]</scope>
    <source>
        <strain evidence="3">JCM 31319</strain>
    </source>
</reference>
<name>A0ABW3SN26_9BACT</name>
<feature type="transmembrane region" description="Helical" evidence="1">
    <location>
        <begin position="42"/>
        <end position="62"/>
    </location>
</feature>
<keyword evidence="1" id="KW-1133">Transmembrane helix</keyword>
<keyword evidence="3" id="KW-1185">Reference proteome</keyword>
<accession>A0ABW3SN26</accession>
<dbReference type="Proteomes" id="UP001597094">
    <property type="component" value="Unassembled WGS sequence"/>
</dbReference>
<dbReference type="PROSITE" id="PS51257">
    <property type="entry name" value="PROKAR_LIPOPROTEIN"/>
    <property type="match status" value="1"/>
</dbReference>
<protein>
    <submittedName>
        <fullName evidence="2">Uncharacterized protein</fullName>
    </submittedName>
</protein>
<sequence>MKKGFIKRMLSGKELGFSLFLLALIVACLFWRSQNFYRDGGYGTMAAIFSGLLALGWLLSYFRYKPKP</sequence>
<comment type="caution">
    <text evidence="2">The sequence shown here is derived from an EMBL/GenBank/DDBJ whole genome shotgun (WGS) entry which is preliminary data.</text>
</comment>
<gene>
    <name evidence="2" type="ORF">ACFQ2O_01820</name>
</gene>
<evidence type="ECO:0000313" key="3">
    <source>
        <dbReference type="Proteomes" id="UP001597094"/>
    </source>
</evidence>